<keyword evidence="2" id="KW-1185">Reference proteome</keyword>
<dbReference type="EMBL" id="JAVDTF010000001">
    <property type="protein sequence ID" value="MDR6781948.1"/>
    <property type="molecule type" value="Genomic_DNA"/>
</dbReference>
<name>A0ACC6KRG9_9SPHI</name>
<reference evidence="1" key="1">
    <citation type="submission" date="2023-07" db="EMBL/GenBank/DDBJ databases">
        <title>Sorghum-associated microbial communities from plants grown in Nebraska, USA.</title>
        <authorList>
            <person name="Schachtman D."/>
        </authorList>
    </citation>
    <scope>NUCLEOTIDE SEQUENCE</scope>
    <source>
        <strain evidence="1">2697</strain>
    </source>
</reference>
<evidence type="ECO:0000313" key="1">
    <source>
        <dbReference type="EMBL" id="MDR6781948.1"/>
    </source>
</evidence>
<accession>A0ACC6KRG9</accession>
<dbReference type="Proteomes" id="UP001246858">
    <property type="component" value="Unassembled WGS sequence"/>
</dbReference>
<sequence length="203" mass="22821">MEKNPGALLSVYYLYTVQALMKTEELKARFEKLDNTHKKSFYGQVIANRLAGLEATAIGKSAVALRKKDMNGNDVSLETLKGKYVILDFWGSWCHPCRLSHPHLKELYAKYKADGFEIVGIAEEPGQSLEKGRKAWLNAVKEDGIDWIQVLNNEGIEHFDAVKAYGISAFPTKILLDREGKIIGRYIGNNKDIDAKLTEVFGK</sequence>
<organism evidence="1 2">
    <name type="scientific">Pedobacter africanus</name>
    <dbReference type="NCBI Taxonomy" id="151894"/>
    <lineage>
        <taxon>Bacteria</taxon>
        <taxon>Pseudomonadati</taxon>
        <taxon>Bacteroidota</taxon>
        <taxon>Sphingobacteriia</taxon>
        <taxon>Sphingobacteriales</taxon>
        <taxon>Sphingobacteriaceae</taxon>
        <taxon>Pedobacter</taxon>
    </lineage>
</organism>
<keyword evidence="1" id="KW-0413">Isomerase</keyword>
<protein>
    <submittedName>
        <fullName evidence="1">Thiol-disulfide isomerase/thioredoxin</fullName>
    </submittedName>
</protein>
<proteinExistence type="predicted"/>
<gene>
    <name evidence="1" type="ORF">J2X78_000500</name>
</gene>
<comment type="caution">
    <text evidence="1">The sequence shown here is derived from an EMBL/GenBank/DDBJ whole genome shotgun (WGS) entry which is preliminary data.</text>
</comment>
<evidence type="ECO:0000313" key="2">
    <source>
        <dbReference type="Proteomes" id="UP001246858"/>
    </source>
</evidence>